<protein>
    <submittedName>
        <fullName evidence="4">Nuclear movement protein nudc, putative</fullName>
    </submittedName>
</protein>
<dbReference type="PROSITE" id="PS51203">
    <property type="entry name" value="CS"/>
    <property type="match status" value="1"/>
</dbReference>
<dbReference type="GO" id="GO:0005737">
    <property type="term" value="C:cytoplasm"/>
    <property type="evidence" value="ECO:0007669"/>
    <property type="project" value="UniProtKB-SubCell"/>
</dbReference>
<gene>
    <name evidence="4" type="ORF">EDI_037080</name>
</gene>
<reference evidence="5" key="1">
    <citation type="submission" date="2007-12" db="EMBL/GenBank/DDBJ databases">
        <title>Annotation of Entamoeba dispar SAW760.</title>
        <authorList>
            <person name="Lorenzi H."/>
            <person name="Inman J."/>
            <person name="Schobel S."/>
            <person name="Amedeo P."/>
            <person name="Caler E."/>
        </authorList>
    </citation>
    <scope>NUCLEOTIDE SEQUENCE [LARGE SCALE GENOMIC DNA]</scope>
    <source>
        <strain evidence="5">ATCC PRA-260 / SAW760</strain>
    </source>
</reference>
<dbReference type="SUPFAM" id="SSF49764">
    <property type="entry name" value="HSP20-like chaperones"/>
    <property type="match status" value="1"/>
</dbReference>
<dbReference type="Gene3D" id="2.60.40.790">
    <property type="match status" value="1"/>
</dbReference>
<dbReference type="GeneID" id="5884597"/>
<dbReference type="Pfam" id="PF04969">
    <property type="entry name" value="CS"/>
    <property type="match status" value="1"/>
</dbReference>
<name>B0EMT8_ENTDS</name>
<evidence type="ECO:0000256" key="1">
    <source>
        <dbReference type="ARBA" id="ARBA00004496"/>
    </source>
</evidence>
<dbReference type="Proteomes" id="UP000008076">
    <property type="component" value="Unassembled WGS sequence"/>
</dbReference>
<dbReference type="VEuPathDB" id="AmoebaDB:EDI_037080"/>
<dbReference type="eggNOG" id="ENOG502RF1H">
    <property type="taxonomic scope" value="Eukaryota"/>
</dbReference>
<dbReference type="FunFam" id="2.60.40.790:FF:000098">
    <property type="entry name" value="Nuclear movement protein nudc, putative"/>
    <property type="match status" value="1"/>
</dbReference>
<dbReference type="PANTHER" id="PTHR12356">
    <property type="entry name" value="NUCLEAR MOVEMENT PROTEIN NUDC"/>
    <property type="match status" value="1"/>
</dbReference>
<dbReference type="PANTHER" id="PTHR12356:SF3">
    <property type="entry name" value="NUCLEAR MIGRATION PROTEIN NUDC"/>
    <property type="match status" value="1"/>
</dbReference>
<evidence type="ECO:0000313" key="4">
    <source>
        <dbReference type="EMBL" id="EDR24163.1"/>
    </source>
</evidence>
<dbReference type="RefSeq" id="XP_001739462.1">
    <property type="nucleotide sequence ID" value="XM_001739410.1"/>
</dbReference>
<evidence type="ECO:0000256" key="2">
    <source>
        <dbReference type="ARBA" id="ARBA00022490"/>
    </source>
</evidence>
<feature type="domain" description="CS" evidence="3">
    <location>
        <begin position="14"/>
        <end position="109"/>
    </location>
</feature>
<dbReference type="EMBL" id="DS550039">
    <property type="protein sequence ID" value="EDR24163.1"/>
    <property type="molecule type" value="Genomic_DNA"/>
</dbReference>
<sequence length="153" mass="17583">MAGWKPSPYVKYGYTEKKYKWTQTPEDVTLTIELPDENLKTKTDIQIIMKTNKFEMIIKGEVYIGGELEHAINVDDSTWTRDGKIIEVILSKGMDTKGDGEGCWWGCVIKGDHVIDVKRMESTKYLDDSLLKKLAEKDQEETAGKEEEEEEDQ</sequence>
<dbReference type="InterPro" id="IPR037898">
    <property type="entry name" value="NudC_fam"/>
</dbReference>
<proteinExistence type="predicted"/>
<dbReference type="InterPro" id="IPR007052">
    <property type="entry name" value="CS_dom"/>
</dbReference>
<evidence type="ECO:0000259" key="3">
    <source>
        <dbReference type="PROSITE" id="PS51203"/>
    </source>
</evidence>
<comment type="subcellular location">
    <subcellularLocation>
        <location evidence="1">Cytoplasm</location>
    </subcellularLocation>
</comment>
<dbReference type="KEGG" id="edi:EDI_037080"/>
<dbReference type="GO" id="GO:0051082">
    <property type="term" value="F:unfolded protein binding"/>
    <property type="evidence" value="ECO:0007669"/>
    <property type="project" value="TreeGrafter"/>
</dbReference>
<dbReference type="OrthoDB" id="416217at2759"/>
<accession>B0EMT8</accession>
<dbReference type="GO" id="GO:0006457">
    <property type="term" value="P:protein folding"/>
    <property type="evidence" value="ECO:0007669"/>
    <property type="project" value="TreeGrafter"/>
</dbReference>
<organism evidence="5">
    <name type="scientific">Entamoeba dispar (strain ATCC PRA-260 / SAW760)</name>
    <dbReference type="NCBI Taxonomy" id="370354"/>
    <lineage>
        <taxon>Eukaryota</taxon>
        <taxon>Amoebozoa</taxon>
        <taxon>Evosea</taxon>
        <taxon>Archamoebae</taxon>
        <taxon>Mastigamoebida</taxon>
        <taxon>Entamoebidae</taxon>
        <taxon>Entamoeba</taxon>
    </lineage>
</organism>
<dbReference type="InterPro" id="IPR008978">
    <property type="entry name" value="HSP20-like_chaperone"/>
</dbReference>
<dbReference type="CDD" id="cd06467">
    <property type="entry name" value="p23_NUDC_like"/>
    <property type="match status" value="1"/>
</dbReference>
<keyword evidence="5" id="KW-1185">Reference proteome</keyword>
<evidence type="ECO:0000313" key="5">
    <source>
        <dbReference type="Proteomes" id="UP000008076"/>
    </source>
</evidence>
<dbReference type="AlphaFoldDB" id="B0EMT8"/>
<keyword evidence="2" id="KW-0963">Cytoplasm</keyword>
<dbReference type="OMA" id="TEERYKW"/>